<keyword evidence="1" id="KW-0808">Transferase</keyword>
<keyword evidence="1" id="KW-0012">Acyltransferase</keyword>
<dbReference type="OrthoDB" id="8871309at2"/>
<name>A0A1I0E2H9_9ACTN</name>
<protein>
    <submittedName>
        <fullName evidence="1">Lecithin:cholesterol acyltransferase</fullName>
    </submittedName>
</protein>
<dbReference type="InterPro" id="IPR029058">
    <property type="entry name" value="AB_hydrolase_fold"/>
</dbReference>
<dbReference type="SUPFAM" id="SSF53474">
    <property type="entry name" value="alpha/beta-Hydrolases"/>
    <property type="match status" value="1"/>
</dbReference>
<organism evidence="1 2">
    <name type="scientific">Geodermatophilus poikilotrophus</name>
    <dbReference type="NCBI Taxonomy" id="1333667"/>
    <lineage>
        <taxon>Bacteria</taxon>
        <taxon>Bacillati</taxon>
        <taxon>Actinomycetota</taxon>
        <taxon>Actinomycetes</taxon>
        <taxon>Geodermatophilales</taxon>
        <taxon>Geodermatophilaceae</taxon>
        <taxon>Geodermatophilus</taxon>
    </lineage>
</organism>
<dbReference type="EMBL" id="FOIE01000004">
    <property type="protein sequence ID" value="SET39266.1"/>
    <property type="molecule type" value="Genomic_DNA"/>
</dbReference>
<gene>
    <name evidence="1" type="ORF">SAMN04488546_2309</name>
</gene>
<evidence type="ECO:0000313" key="1">
    <source>
        <dbReference type="EMBL" id="SET39266.1"/>
    </source>
</evidence>
<reference evidence="2" key="1">
    <citation type="submission" date="2016-10" db="EMBL/GenBank/DDBJ databases">
        <authorList>
            <person name="Varghese N."/>
            <person name="Submissions S."/>
        </authorList>
    </citation>
    <scope>NUCLEOTIDE SEQUENCE [LARGE SCALE GENOMIC DNA]</scope>
    <source>
        <strain evidence="2">DSM 44209</strain>
    </source>
</reference>
<dbReference type="GO" id="GO:0008374">
    <property type="term" value="F:O-acyltransferase activity"/>
    <property type="evidence" value="ECO:0007669"/>
    <property type="project" value="InterPro"/>
</dbReference>
<dbReference type="AlphaFoldDB" id="A0A1I0E2H9"/>
<sequence>MAGKPLYDMVVLLPGITGSVLRKDGNDVWAISGQAAWRWLRTLGGSLQQLRVQDGDPGGFVATSLMPDAHIVPGLVKIDGYTATARMITDTFDVVRGSIDEPAPANLLEVPYDWRLDNRVNGRRLAALVTDRLRRWREHSHNPDAQVIFVAHSMGGLVARYYLEVLEGWRDCRALITFGTPYRGSLNALGFLANGYKRGPADLTEVMRSFPSVHQLLPIYPALRVGDEYLRVAETTVPGVDPVLARDALAFHREIEAKVTEHRQDPDYRDHGYVLLPVVGTRQPTMQSAVLAAGRVTVGPEVPAQVDPLLADGDGTVPRASAIPIELSDAYRDSFAPERHGSLQRNRAILDDIRGRLEQMQVRGLRALRGPGESPAAAERPAIGLDLEDMYLADEPVTVRARPVNVDRSPGPLRARIEPVDAPVAGPLPATEFTETDDGWAVTLGSLPPGLYRVEVRTAKAGPLAPPPVHDLFEVAEED</sequence>
<dbReference type="Pfam" id="PF02450">
    <property type="entry name" value="LCAT"/>
    <property type="match status" value="1"/>
</dbReference>
<dbReference type="GO" id="GO:0006629">
    <property type="term" value="P:lipid metabolic process"/>
    <property type="evidence" value="ECO:0007669"/>
    <property type="project" value="InterPro"/>
</dbReference>
<evidence type="ECO:0000313" key="2">
    <source>
        <dbReference type="Proteomes" id="UP000198507"/>
    </source>
</evidence>
<dbReference type="RefSeq" id="WP_091443908.1">
    <property type="nucleotide sequence ID" value="NZ_FOIE01000004.1"/>
</dbReference>
<accession>A0A1I0E2H9</accession>
<dbReference type="PANTHER" id="PTHR11440">
    <property type="entry name" value="LECITHIN-CHOLESTEROL ACYLTRANSFERASE-RELATED"/>
    <property type="match status" value="1"/>
</dbReference>
<proteinExistence type="predicted"/>
<keyword evidence="2" id="KW-1185">Reference proteome</keyword>
<dbReference type="Proteomes" id="UP000198507">
    <property type="component" value="Unassembled WGS sequence"/>
</dbReference>
<dbReference type="InterPro" id="IPR003386">
    <property type="entry name" value="LACT/PDAT_acylTrfase"/>
</dbReference>
<dbReference type="Gene3D" id="3.40.50.1820">
    <property type="entry name" value="alpha/beta hydrolase"/>
    <property type="match status" value="1"/>
</dbReference>